<name>A0A6J8BFF2_MYTCO</name>
<dbReference type="SUPFAM" id="SSF49503">
    <property type="entry name" value="Cupredoxins"/>
    <property type="match status" value="1"/>
</dbReference>
<dbReference type="InterPro" id="IPR008972">
    <property type="entry name" value="Cupredoxin"/>
</dbReference>
<keyword evidence="6" id="KW-1185">Reference proteome</keyword>
<sequence>MMNEKDKILLVPLKGRFWLFNNTNKQYTKEEEKEFISADGYGSRIVIAINRRFPCPSITAYENQKIIVHMRAKYSGFHCYSGLINGKGRFYSSLTTHNQAPLTKFDVEPNSVYRFRVKSAATLYPFRIYIQENNAIRIVASDGFEIKPMEVESLIIHPGERIDFILTTDKVSRKYLLIAETLEKEPEFRNQYHAAQAIIHYKDASENLDPPKASRNTCTEQNKCKIFNCPFLYYPKSDNRICLTWNDVTSVDPNSNINDVKGKTIEPFYNFVFPGENNFFPGSINGHQFLPPTVAAYAEWDNVEQNCGKC</sequence>
<evidence type="ECO:0000256" key="1">
    <source>
        <dbReference type="ARBA" id="ARBA00022723"/>
    </source>
</evidence>
<dbReference type="Pfam" id="PF00394">
    <property type="entry name" value="Cu-oxidase"/>
    <property type="match status" value="1"/>
</dbReference>
<dbReference type="InterPro" id="IPR045087">
    <property type="entry name" value="Cu-oxidase_fam"/>
</dbReference>
<keyword evidence="3" id="KW-0186">Copper</keyword>
<keyword evidence="1" id="KW-0479">Metal-binding</keyword>
<dbReference type="PANTHER" id="PTHR11709:SF394">
    <property type="entry name" value="FI03373P-RELATED"/>
    <property type="match status" value="1"/>
</dbReference>
<dbReference type="GO" id="GO:0006826">
    <property type="term" value="P:iron ion transport"/>
    <property type="evidence" value="ECO:0007669"/>
    <property type="project" value="TreeGrafter"/>
</dbReference>
<reference evidence="5 6" key="1">
    <citation type="submission" date="2020-06" db="EMBL/GenBank/DDBJ databases">
        <authorList>
            <person name="Li R."/>
            <person name="Bekaert M."/>
        </authorList>
    </citation>
    <scope>NUCLEOTIDE SEQUENCE [LARGE SCALE GENOMIC DNA]</scope>
    <source>
        <strain evidence="6">wild</strain>
    </source>
</reference>
<evidence type="ECO:0000313" key="5">
    <source>
        <dbReference type="EMBL" id="CAC5381990.1"/>
    </source>
</evidence>
<feature type="domain" description="Plastocyanin-like" evidence="4">
    <location>
        <begin position="81"/>
        <end position="202"/>
    </location>
</feature>
<organism evidence="5 6">
    <name type="scientific">Mytilus coruscus</name>
    <name type="common">Sea mussel</name>
    <dbReference type="NCBI Taxonomy" id="42192"/>
    <lineage>
        <taxon>Eukaryota</taxon>
        <taxon>Metazoa</taxon>
        <taxon>Spiralia</taxon>
        <taxon>Lophotrochozoa</taxon>
        <taxon>Mollusca</taxon>
        <taxon>Bivalvia</taxon>
        <taxon>Autobranchia</taxon>
        <taxon>Pteriomorphia</taxon>
        <taxon>Mytilida</taxon>
        <taxon>Mytiloidea</taxon>
        <taxon>Mytilidae</taxon>
        <taxon>Mytilinae</taxon>
        <taxon>Mytilus</taxon>
    </lineage>
</organism>
<dbReference type="GO" id="GO:0016491">
    <property type="term" value="F:oxidoreductase activity"/>
    <property type="evidence" value="ECO:0007669"/>
    <property type="project" value="UniProtKB-KW"/>
</dbReference>
<dbReference type="Gene3D" id="2.60.40.420">
    <property type="entry name" value="Cupredoxins - blue copper proteins"/>
    <property type="match status" value="1"/>
</dbReference>
<keyword evidence="2" id="KW-0560">Oxidoreductase</keyword>
<gene>
    <name evidence="5" type="ORF">MCOR_17863</name>
</gene>
<evidence type="ECO:0000256" key="3">
    <source>
        <dbReference type="ARBA" id="ARBA00023008"/>
    </source>
</evidence>
<protein>
    <recommendedName>
        <fullName evidence="4">Plastocyanin-like domain-containing protein</fullName>
    </recommendedName>
</protein>
<dbReference type="InterPro" id="IPR001117">
    <property type="entry name" value="Cu-oxidase_2nd"/>
</dbReference>
<dbReference type="PANTHER" id="PTHR11709">
    <property type="entry name" value="MULTI-COPPER OXIDASE"/>
    <property type="match status" value="1"/>
</dbReference>
<proteinExistence type="predicted"/>
<evidence type="ECO:0000256" key="2">
    <source>
        <dbReference type="ARBA" id="ARBA00023002"/>
    </source>
</evidence>
<evidence type="ECO:0000259" key="4">
    <source>
        <dbReference type="Pfam" id="PF00394"/>
    </source>
</evidence>
<dbReference type="EMBL" id="CACVKT020003176">
    <property type="protein sequence ID" value="CAC5381990.1"/>
    <property type="molecule type" value="Genomic_DNA"/>
</dbReference>
<accession>A0A6J8BFF2</accession>
<dbReference type="Proteomes" id="UP000507470">
    <property type="component" value="Unassembled WGS sequence"/>
</dbReference>
<dbReference type="GO" id="GO:0005886">
    <property type="term" value="C:plasma membrane"/>
    <property type="evidence" value="ECO:0007669"/>
    <property type="project" value="TreeGrafter"/>
</dbReference>
<evidence type="ECO:0000313" key="6">
    <source>
        <dbReference type="Proteomes" id="UP000507470"/>
    </source>
</evidence>
<dbReference type="OrthoDB" id="2121828at2759"/>
<dbReference type="AlphaFoldDB" id="A0A6J8BFF2"/>
<dbReference type="GO" id="GO:0046872">
    <property type="term" value="F:metal ion binding"/>
    <property type="evidence" value="ECO:0007669"/>
    <property type="project" value="UniProtKB-KW"/>
</dbReference>
<dbReference type="CDD" id="cd13884">
    <property type="entry name" value="CuRO_2_tcLCC_insect_like"/>
    <property type="match status" value="1"/>
</dbReference>